<feature type="compositionally biased region" description="Acidic residues" evidence="1">
    <location>
        <begin position="96"/>
        <end position="112"/>
    </location>
</feature>
<proteinExistence type="predicted"/>
<keyword evidence="3" id="KW-1185">Reference proteome</keyword>
<dbReference type="Proteomes" id="UP001454036">
    <property type="component" value="Unassembled WGS sequence"/>
</dbReference>
<organism evidence="2 3">
    <name type="scientific">Lithospermum erythrorhizon</name>
    <name type="common">Purple gromwell</name>
    <name type="synonym">Lithospermum officinale var. erythrorhizon</name>
    <dbReference type="NCBI Taxonomy" id="34254"/>
    <lineage>
        <taxon>Eukaryota</taxon>
        <taxon>Viridiplantae</taxon>
        <taxon>Streptophyta</taxon>
        <taxon>Embryophyta</taxon>
        <taxon>Tracheophyta</taxon>
        <taxon>Spermatophyta</taxon>
        <taxon>Magnoliopsida</taxon>
        <taxon>eudicotyledons</taxon>
        <taxon>Gunneridae</taxon>
        <taxon>Pentapetalae</taxon>
        <taxon>asterids</taxon>
        <taxon>lamiids</taxon>
        <taxon>Boraginales</taxon>
        <taxon>Boraginaceae</taxon>
        <taxon>Boraginoideae</taxon>
        <taxon>Lithospermeae</taxon>
        <taxon>Lithospermum</taxon>
    </lineage>
</organism>
<evidence type="ECO:0000313" key="2">
    <source>
        <dbReference type="EMBL" id="GAA0184065.1"/>
    </source>
</evidence>
<sequence>MEVEGGQGMEEKKVEEREIDGETEAFMREDNFGEDYESLEGEEMEGETHEAYNEIDGGACYADEEGMFEDLGPLMNDIGPLPECLFEHSNELRELSEDEIEEEEEVGSSERR</sequence>
<reference evidence="2 3" key="1">
    <citation type="submission" date="2024-01" db="EMBL/GenBank/DDBJ databases">
        <title>The complete chloroplast genome sequence of Lithospermum erythrorhizon: insights into the phylogenetic relationship among Boraginaceae species and the maternal lineages of purple gromwells.</title>
        <authorList>
            <person name="Okada T."/>
            <person name="Watanabe K."/>
        </authorList>
    </citation>
    <scope>NUCLEOTIDE SEQUENCE [LARGE SCALE GENOMIC DNA]</scope>
</reference>
<evidence type="ECO:0000313" key="3">
    <source>
        <dbReference type="Proteomes" id="UP001454036"/>
    </source>
</evidence>
<evidence type="ECO:0000256" key="1">
    <source>
        <dbReference type="SAM" id="MobiDB-lite"/>
    </source>
</evidence>
<comment type="caution">
    <text evidence="2">The sequence shown here is derived from an EMBL/GenBank/DDBJ whole genome shotgun (WGS) entry which is preliminary data.</text>
</comment>
<accession>A0AAV3RTZ4</accession>
<protein>
    <submittedName>
        <fullName evidence="2">Uncharacterized protein</fullName>
    </submittedName>
</protein>
<dbReference type="EMBL" id="BAABME010011637">
    <property type="protein sequence ID" value="GAA0184065.1"/>
    <property type="molecule type" value="Genomic_DNA"/>
</dbReference>
<name>A0AAV3RTZ4_LITER</name>
<feature type="region of interest" description="Disordered" evidence="1">
    <location>
        <begin position="92"/>
        <end position="112"/>
    </location>
</feature>
<dbReference type="AlphaFoldDB" id="A0AAV3RTZ4"/>
<gene>
    <name evidence="2" type="ORF">LIER_31374</name>
</gene>